<evidence type="ECO:0000256" key="3">
    <source>
        <dbReference type="ARBA" id="ARBA00023242"/>
    </source>
</evidence>
<keyword evidence="3" id="KW-0539">Nucleus</keyword>
<dbReference type="EMBL" id="MU069647">
    <property type="protein sequence ID" value="KAF5836695.1"/>
    <property type="molecule type" value="Genomic_DNA"/>
</dbReference>
<sequence>MGGAVKKATKRYNKQHGAKKPGGVTKGAKGGKPVQRSSSKPRTGFHKKGGNGSSKTGGKGSEEDEAPSAKPSVKDMDVDAFLDGGFKDIAAPEQSSEEEDQSSADEGPDEEVGEDMSEGESDDEEGAQGAEADGTEAGSTVEEEEEEGSEEDDGGKGNDPVAADNKRLKGEVARHKAQLEALREKDPEFYAYLQQTDANLLGFGEDVEDEEGEEDDEEGSEDEEESEDEDAAPKKKAKEAKPTKEEADQDDGAEEEGKPSAPLTVTSQLVNKWCAAAKADAPLGTMKQLVRAYRMACHYGDTEEEVEAGMKIASGAVYNTVLMFMLREADGIFKRMLGLDKIELGKAKGKARELTAEDVAGVTSTTKWRKVGPLIKSYLGNTLHALAAMTDAPLMAFTLRRIRASAALMTPQPLRKFADKLLKASLTIFGSSEEATPRLQAFLAIRALSLVMPPPFMEKCLRGVYRSYLANSKFVSASSAPHIAFMQTCAIELWGLDLQMSYAHAFSAIRQLAVSLRGALNMKTKDGYKEVYSWQGVNALELWARVLGAHADKAELRPLVYPLTQLLLGAARLVPTPRFFPLRLRLIRATHSLHSHIAQVCELLAEHLAHWSCSPAFPELSLLPVLNLRRFAKTTKVDKFRKAVKALMDAIEKDNNKLWHVTTLYVSMWQQAAVTRKAETAKKGDDPLRTDLTLLRFCVPAATVTRKAKTANKAGEPLRTILTLLRFCVPAAAVTHMAQRAKEAAKHILESHFRGLSWTAAVAHKAKKAKKAGEPLSADMLAALGGFGEGDQDEVLGQYQLSDDEEEDGSGGFKQKQGKGVLGLKTPAPRKAGSMNSTKGSQGKAGSEEGSSSGDESEEEGSEEEQDNGSESEEGSLGGMEGGSGDGGVDEDEDSAEIMGEDSDEDEQGVNGAAGMDGGSDRVLAIRPGAPHVCASLSYEQPVPQPQPTPTPFPFGLVAEMNGMFG</sequence>
<evidence type="ECO:0000313" key="5">
    <source>
        <dbReference type="EMBL" id="KAF5836695.1"/>
    </source>
</evidence>
<accession>A0ABQ7GQ25</accession>
<dbReference type="PANTHER" id="PTHR12687">
    <property type="entry name" value="NUCLEOLAR COMPLEX 2 AND RAD4-RELATED"/>
    <property type="match status" value="1"/>
</dbReference>
<reference evidence="5" key="1">
    <citation type="submission" date="2017-08" db="EMBL/GenBank/DDBJ databases">
        <authorList>
            <person name="Polle J.E."/>
            <person name="Barry K."/>
            <person name="Cushman J."/>
            <person name="Schmutz J."/>
            <person name="Tran D."/>
            <person name="Hathwaick L.T."/>
            <person name="Yim W.C."/>
            <person name="Jenkins J."/>
            <person name="Mckie-Krisberg Z.M."/>
            <person name="Prochnik S."/>
            <person name="Lindquist E."/>
            <person name="Dockter R.B."/>
            <person name="Adam C."/>
            <person name="Molina H."/>
            <person name="Bunkerborg J."/>
            <person name="Jin E."/>
            <person name="Buchheim M."/>
            <person name="Magnuson J."/>
        </authorList>
    </citation>
    <scope>NUCLEOTIDE SEQUENCE</scope>
    <source>
        <strain evidence="5">CCAP 19/18</strain>
    </source>
</reference>
<keyword evidence="6" id="KW-1185">Reference proteome</keyword>
<feature type="compositionally biased region" description="Acidic residues" evidence="4">
    <location>
        <begin position="888"/>
        <end position="908"/>
    </location>
</feature>
<feature type="compositionally biased region" description="Gly residues" evidence="4">
    <location>
        <begin position="50"/>
        <end position="59"/>
    </location>
</feature>
<evidence type="ECO:0000256" key="2">
    <source>
        <dbReference type="ARBA" id="ARBA00005907"/>
    </source>
</evidence>
<name>A0ABQ7GQ25_DUNSA</name>
<evidence type="ECO:0000313" key="6">
    <source>
        <dbReference type="Proteomes" id="UP000815325"/>
    </source>
</evidence>
<feature type="compositionally biased region" description="Acidic residues" evidence="4">
    <location>
        <begin position="205"/>
        <end position="230"/>
    </location>
</feature>
<organism evidence="5 6">
    <name type="scientific">Dunaliella salina</name>
    <name type="common">Green alga</name>
    <name type="synonym">Protococcus salinus</name>
    <dbReference type="NCBI Taxonomy" id="3046"/>
    <lineage>
        <taxon>Eukaryota</taxon>
        <taxon>Viridiplantae</taxon>
        <taxon>Chlorophyta</taxon>
        <taxon>core chlorophytes</taxon>
        <taxon>Chlorophyceae</taxon>
        <taxon>CS clade</taxon>
        <taxon>Chlamydomonadales</taxon>
        <taxon>Dunaliellaceae</taxon>
        <taxon>Dunaliella</taxon>
    </lineage>
</organism>
<comment type="similarity">
    <text evidence="2">Belongs to the NOC2 family.</text>
</comment>
<feature type="compositionally biased region" description="Low complexity" evidence="4">
    <location>
        <begin position="813"/>
        <end position="825"/>
    </location>
</feature>
<feature type="compositionally biased region" description="Low complexity" evidence="4">
    <location>
        <begin position="127"/>
        <end position="140"/>
    </location>
</feature>
<feature type="region of interest" description="Disordered" evidence="4">
    <location>
        <begin position="196"/>
        <end position="264"/>
    </location>
</feature>
<feature type="compositionally biased region" description="Acidic residues" evidence="4">
    <location>
        <begin position="141"/>
        <end position="153"/>
    </location>
</feature>
<feature type="region of interest" description="Disordered" evidence="4">
    <location>
        <begin position="1"/>
        <end position="176"/>
    </location>
</feature>
<gene>
    <name evidence="5" type="ORF">DUNSADRAFT_5570</name>
</gene>
<dbReference type="InterPro" id="IPR005343">
    <property type="entry name" value="Noc2"/>
</dbReference>
<proteinExistence type="inferred from homology"/>
<dbReference type="PANTHER" id="PTHR12687:SF4">
    <property type="entry name" value="NUCLEOLAR COMPLEX PROTEIN 2 HOMOLOG"/>
    <property type="match status" value="1"/>
</dbReference>
<comment type="subcellular location">
    <subcellularLocation>
        <location evidence="1">Nucleus</location>
    </subcellularLocation>
</comment>
<dbReference type="Proteomes" id="UP000815325">
    <property type="component" value="Unassembled WGS sequence"/>
</dbReference>
<feature type="compositionally biased region" description="Acidic residues" evidence="4">
    <location>
        <begin position="855"/>
        <end position="874"/>
    </location>
</feature>
<feature type="compositionally biased region" description="Gly residues" evidence="4">
    <location>
        <begin position="876"/>
        <end position="887"/>
    </location>
</feature>
<feature type="compositionally biased region" description="Basic and acidic residues" evidence="4">
    <location>
        <begin position="164"/>
        <end position="176"/>
    </location>
</feature>
<comment type="caution">
    <text evidence="5">The sequence shown here is derived from an EMBL/GenBank/DDBJ whole genome shotgun (WGS) entry which is preliminary data.</text>
</comment>
<evidence type="ECO:0000256" key="1">
    <source>
        <dbReference type="ARBA" id="ARBA00004123"/>
    </source>
</evidence>
<feature type="compositionally biased region" description="Acidic residues" evidence="4">
    <location>
        <begin position="95"/>
        <end position="126"/>
    </location>
</feature>
<feature type="compositionally biased region" description="Basic residues" evidence="4">
    <location>
        <begin position="7"/>
        <end position="19"/>
    </location>
</feature>
<evidence type="ECO:0000256" key="4">
    <source>
        <dbReference type="SAM" id="MobiDB-lite"/>
    </source>
</evidence>
<dbReference type="Pfam" id="PF03715">
    <property type="entry name" value="Noc2"/>
    <property type="match status" value="2"/>
</dbReference>
<feature type="compositionally biased region" description="Low complexity" evidence="4">
    <location>
        <begin position="839"/>
        <end position="854"/>
    </location>
</feature>
<protein>
    <submittedName>
        <fullName evidence="5">Noc2p family-domain-containing protein</fullName>
    </submittedName>
</protein>
<feature type="region of interest" description="Disordered" evidence="4">
    <location>
        <begin position="803"/>
        <end position="924"/>
    </location>
</feature>